<comment type="similarity">
    <text evidence="1 5 6">Belongs to the peptidase S8 family.</text>
</comment>
<keyword evidence="3 5" id="KW-0378">Hydrolase</keyword>
<dbReference type="InterPro" id="IPR000209">
    <property type="entry name" value="Peptidase_S8/S53_dom"/>
</dbReference>
<dbReference type="GO" id="GO:0006508">
    <property type="term" value="P:proteolysis"/>
    <property type="evidence" value="ECO:0007669"/>
    <property type="project" value="UniProtKB-KW"/>
</dbReference>
<keyword evidence="10" id="KW-1185">Reference proteome</keyword>
<reference evidence="9" key="1">
    <citation type="submission" date="2021-06" db="EMBL/GenBank/DDBJ databases">
        <authorList>
            <person name="Kallberg Y."/>
            <person name="Tangrot J."/>
            <person name="Rosling A."/>
        </authorList>
    </citation>
    <scope>NUCLEOTIDE SEQUENCE</scope>
    <source>
        <strain evidence="9">MA453B</strain>
    </source>
</reference>
<organism evidence="9 10">
    <name type="scientific">Dentiscutata erythropus</name>
    <dbReference type="NCBI Taxonomy" id="1348616"/>
    <lineage>
        <taxon>Eukaryota</taxon>
        <taxon>Fungi</taxon>
        <taxon>Fungi incertae sedis</taxon>
        <taxon>Mucoromycota</taxon>
        <taxon>Glomeromycotina</taxon>
        <taxon>Glomeromycetes</taxon>
        <taxon>Diversisporales</taxon>
        <taxon>Gigasporaceae</taxon>
        <taxon>Dentiscutata</taxon>
    </lineage>
</organism>
<evidence type="ECO:0000256" key="5">
    <source>
        <dbReference type="PROSITE-ProRule" id="PRU01240"/>
    </source>
</evidence>
<dbReference type="Pfam" id="PF00082">
    <property type="entry name" value="Peptidase_S8"/>
    <property type="match status" value="1"/>
</dbReference>
<gene>
    <name evidence="9" type="ORF">DERYTH_LOCUS13394</name>
</gene>
<dbReference type="FunFam" id="3.40.50.200:FF:000014">
    <property type="entry name" value="Proteinase K"/>
    <property type="match status" value="1"/>
</dbReference>
<sequence>MPIPISKSSDEKKQHYIVVIKSLQNNDTEPTVATTKTTDSIYQDHISWVSDFHSQEAVVTSLDENGPSPSANNSRNDFIIHEYSIGDNFRAYSAIFEPQFVENILKQREEIDYVARDSEVWVTRDFVGLSEDDIIEEYLALGDDNKEIKIKNPLFGMRVQTNPTWNLDRLDQRFLPLDGLYISPATGGRRVNVYVIDTGIDINHTDFQGRASWGISIIKGTPNIDEYGHGTHVAGIIAGKKYGVAKATSVIAIKALGKTGTGSWSDVIAGMSWVAQQHKYSKRKHSIVNLSLTGKHFPPANAAVKALTDIGVHVTVAAGNYYGANSCFFSPSSTPEAITTGSSSIDDTISRFSNVGACVDIFAPGQNVTSVWLNNGTRSLSGTSMASPHVAGVIALTIAQCGNLPPARMKTKIKDTATRGVLKDGKFSLSNLLLLLDRQC</sequence>
<proteinExistence type="inferred from homology"/>
<evidence type="ECO:0000256" key="1">
    <source>
        <dbReference type="ARBA" id="ARBA00011073"/>
    </source>
</evidence>
<dbReference type="InterPro" id="IPR023828">
    <property type="entry name" value="Peptidase_S8_Ser-AS"/>
</dbReference>
<dbReference type="GO" id="GO:0004252">
    <property type="term" value="F:serine-type endopeptidase activity"/>
    <property type="evidence" value="ECO:0007669"/>
    <property type="project" value="UniProtKB-UniRule"/>
</dbReference>
<dbReference type="SUPFAM" id="SSF52743">
    <property type="entry name" value="Subtilisin-like"/>
    <property type="match status" value="1"/>
</dbReference>
<evidence type="ECO:0000256" key="6">
    <source>
        <dbReference type="RuleBase" id="RU003355"/>
    </source>
</evidence>
<dbReference type="Pfam" id="PF05922">
    <property type="entry name" value="Inhibitor_I9"/>
    <property type="match status" value="1"/>
</dbReference>
<evidence type="ECO:0000256" key="2">
    <source>
        <dbReference type="ARBA" id="ARBA00022670"/>
    </source>
</evidence>
<dbReference type="InterPro" id="IPR036852">
    <property type="entry name" value="Peptidase_S8/S53_dom_sf"/>
</dbReference>
<dbReference type="Gene3D" id="3.40.50.200">
    <property type="entry name" value="Peptidase S8/S53 domain"/>
    <property type="match status" value="1"/>
</dbReference>
<dbReference type="Proteomes" id="UP000789405">
    <property type="component" value="Unassembled WGS sequence"/>
</dbReference>
<dbReference type="InterPro" id="IPR022398">
    <property type="entry name" value="Peptidase_S8_His-AS"/>
</dbReference>
<dbReference type="PROSITE" id="PS00138">
    <property type="entry name" value="SUBTILASE_SER"/>
    <property type="match status" value="1"/>
</dbReference>
<comment type="caution">
    <text evidence="9">The sequence shown here is derived from an EMBL/GenBank/DDBJ whole genome shotgun (WGS) entry which is preliminary data.</text>
</comment>
<dbReference type="AlphaFoldDB" id="A0A9N9HVE6"/>
<dbReference type="InterPro" id="IPR050131">
    <property type="entry name" value="Peptidase_S8_subtilisin-like"/>
</dbReference>
<dbReference type="PROSITE" id="PS00136">
    <property type="entry name" value="SUBTILASE_ASP"/>
    <property type="match status" value="1"/>
</dbReference>
<dbReference type="PRINTS" id="PR00723">
    <property type="entry name" value="SUBTILISIN"/>
</dbReference>
<dbReference type="PANTHER" id="PTHR43806">
    <property type="entry name" value="PEPTIDASE S8"/>
    <property type="match status" value="1"/>
</dbReference>
<evidence type="ECO:0000256" key="3">
    <source>
        <dbReference type="ARBA" id="ARBA00022801"/>
    </source>
</evidence>
<dbReference type="InterPro" id="IPR015500">
    <property type="entry name" value="Peptidase_S8_subtilisin-rel"/>
</dbReference>
<keyword evidence="2 5" id="KW-0645">Protease</keyword>
<evidence type="ECO:0000259" key="7">
    <source>
        <dbReference type="Pfam" id="PF00082"/>
    </source>
</evidence>
<dbReference type="InterPro" id="IPR034193">
    <property type="entry name" value="PCSK9_ProteinaseK-like"/>
</dbReference>
<dbReference type="InterPro" id="IPR010259">
    <property type="entry name" value="S8pro/Inhibitor_I9"/>
</dbReference>
<protein>
    <submittedName>
        <fullName evidence="9">7024_t:CDS:1</fullName>
    </submittedName>
</protein>
<dbReference type="EMBL" id="CAJVPY010009371">
    <property type="protein sequence ID" value="CAG8707860.1"/>
    <property type="molecule type" value="Genomic_DNA"/>
</dbReference>
<dbReference type="PROSITE" id="PS51892">
    <property type="entry name" value="SUBTILASE"/>
    <property type="match status" value="1"/>
</dbReference>
<accession>A0A9N9HVE6</accession>
<evidence type="ECO:0000259" key="8">
    <source>
        <dbReference type="Pfam" id="PF05922"/>
    </source>
</evidence>
<dbReference type="OrthoDB" id="206201at2759"/>
<name>A0A9N9HVE6_9GLOM</name>
<dbReference type="PROSITE" id="PS00137">
    <property type="entry name" value="SUBTILASE_HIS"/>
    <property type="match status" value="1"/>
</dbReference>
<feature type="domain" description="Peptidase S8/S53" evidence="7">
    <location>
        <begin position="188"/>
        <end position="420"/>
    </location>
</feature>
<evidence type="ECO:0000313" key="9">
    <source>
        <dbReference type="EMBL" id="CAG8707860.1"/>
    </source>
</evidence>
<feature type="domain" description="Inhibitor I9" evidence="8">
    <location>
        <begin position="16"/>
        <end position="120"/>
    </location>
</feature>
<dbReference type="PANTHER" id="PTHR43806:SF11">
    <property type="entry name" value="CEREVISIN-RELATED"/>
    <property type="match status" value="1"/>
</dbReference>
<dbReference type="GO" id="GO:0005615">
    <property type="term" value="C:extracellular space"/>
    <property type="evidence" value="ECO:0007669"/>
    <property type="project" value="TreeGrafter"/>
</dbReference>
<evidence type="ECO:0000256" key="4">
    <source>
        <dbReference type="ARBA" id="ARBA00022825"/>
    </source>
</evidence>
<evidence type="ECO:0000313" key="10">
    <source>
        <dbReference type="Proteomes" id="UP000789405"/>
    </source>
</evidence>
<keyword evidence="4 5" id="KW-0720">Serine protease</keyword>
<feature type="active site" description="Charge relay system" evidence="5">
    <location>
        <position position="229"/>
    </location>
</feature>
<dbReference type="CDD" id="cd04077">
    <property type="entry name" value="Peptidases_S8_PCSK9_ProteinaseK_like"/>
    <property type="match status" value="1"/>
</dbReference>
<feature type="active site" description="Charge relay system" evidence="5">
    <location>
        <position position="384"/>
    </location>
</feature>
<dbReference type="InterPro" id="IPR023827">
    <property type="entry name" value="Peptidase_S8_Asp-AS"/>
</dbReference>
<feature type="active site" description="Charge relay system" evidence="5">
    <location>
        <position position="197"/>
    </location>
</feature>